<comment type="similarity">
    <text evidence="1">Belongs to the bacterial sugar transferase family.</text>
</comment>
<dbReference type="Pfam" id="PF02397">
    <property type="entry name" value="Bac_transf"/>
    <property type="match status" value="1"/>
</dbReference>
<dbReference type="InterPro" id="IPR003362">
    <property type="entry name" value="Bact_transf"/>
</dbReference>
<evidence type="ECO:0000313" key="4">
    <source>
        <dbReference type="EMBL" id="TYA72048.1"/>
    </source>
</evidence>
<name>A0A5D0HL85_9FLAO</name>
<keyword evidence="2" id="KW-0812">Transmembrane</keyword>
<dbReference type="PANTHER" id="PTHR30576:SF8">
    <property type="entry name" value="UNDECAPRENYL-PHOSPHATE GALACTOSE PHOSPHOTRANSFERASE"/>
    <property type="match status" value="1"/>
</dbReference>
<keyword evidence="2" id="KW-1133">Transmembrane helix</keyword>
<feature type="transmembrane region" description="Helical" evidence="2">
    <location>
        <begin position="12"/>
        <end position="34"/>
    </location>
</feature>
<evidence type="ECO:0000256" key="1">
    <source>
        <dbReference type="ARBA" id="ARBA00006464"/>
    </source>
</evidence>
<dbReference type="AlphaFoldDB" id="A0A5D0HL85"/>
<dbReference type="OrthoDB" id="9808602at2"/>
<keyword evidence="2" id="KW-0472">Membrane</keyword>
<reference evidence="4 5" key="1">
    <citation type="submission" date="2019-08" db="EMBL/GenBank/DDBJ databases">
        <title>Seonamhaeicola sediminis sp. nov., isolated from marine sediment.</title>
        <authorList>
            <person name="Cao W.R."/>
        </authorList>
    </citation>
    <scope>NUCLEOTIDE SEQUENCE [LARGE SCALE GENOMIC DNA]</scope>
    <source>
        <strain evidence="4 5">B011</strain>
    </source>
</reference>
<dbReference type="PANTHER" id="PTHR30576">
    <property type="entry name" value="COLANIC BIOSYNTHESIS UDP-GLUCOSE LIPID CARRIER TRANSFERASE"/>
    <property type="match status" value="1"/>
</dbReference>
<dbReference type="GO" id="GO:0016780">
    <property type="term" value="F:phosphotransferase activity, for other substituted phosphate groups"/>
    <property type="evidence" value="ECO:0007669"/>
    <property type="project" value="TreeGrafter"/>
</dbReference>
<comment type="caution">
    <text evidence="4">The sequence shown here is derived from an EMBL/GenBank/DDBJ whole genome shotgun (WGS) entry which is preliminary data.</text>
</comment>
<dbReference type="PROSITE" id="PS51257">
    <property type="entry name" value="PROKAR_LIPOPROTEIN"/>
    <property type="match status" value="1"/>
</dbReference>
<proteinExistence type="inferred from homology"/>
<keyword evidence="5" id="KW-1185">Reference proteome</keyword>
<dbReference type="EMBL" id="VSDQ01000718">
    <property type="protein sequence ID" value="TYA72048.1"/>
    <property type="molecule type" value="Genomic_DNA"/>
</dbReference>
<evidence type="ECO:0000313" key="5">
    <source>
        <dbReference type="Proteomes" id="UP000323930"/>
    </source>
</evidence>
<gene>
    <name evidence="4" type="ORF">FUA24_20120</name>
</gene>
<dbReference type="Proteomes" id="UP000323930">
    <property type="component" value="Unassembled WGS sequence"/>
</dbReference>
<organism evidence="4 5">
    <name type="scientific">Seonamhaeicola marinus</name>
    <dbReference type="NCBI Taxonomy" id="1912246"/>
    <lineage>
        <taxon>Bacteria</taxon>
        <taxon>Pseudomonadati</taxon>
        <taxon>Bacteroidota</taxon>
        <taxon>Flavobacteriia</taxon>
        <taxon>Flavobacteriales</taxon>
        <taxon>Flavobacteriaceae</taxon>
    </lineage>
</organism>
<dbReference type="RefSeq" id="WP_148545034.1">
    <property type="nucleotide sequence ID" value="NZ_VSDQ01000718.1"/>
</dbReference>
<feature type="domain" description="Bacterial sugar transferase" evidence="3">
    <location>
        <begin position="6"/>
        <end position="180"/>
    </location>
</feature>
<accession>A0A5D0HL85</accession>
<protein>
    <submittedName>
        <fullName evidence="4">Sugar transferase</fullName>
    </submittedName>
</protein>
<evidence type="ECO:0000256" key="2">
    <source>
        <dbReference type="SAM" id="Phobius"/>
    </source>
</evidence>
<sequence>MYRLFKRIFDLFSAIIAFLLLSPLFIVACISLFITNKGKIFFLQERPGKNGGIFKIIKFKTMRDLKATDSSAHSLNRVTKIGSVIRKYSIDEIPQLINVIKGDMSIVGPRPLLVQYLPLYNEHQKKRHNVLPGITGWAQIKGRNSLSWDEKFNFDVWYVENQSLLLDLKIILLTIKKVLKPDGINNDDSSDIVMPEFTGSN</sequence>
<keyword evidence="4" id="KW-0808">Transferase</keyword>
<evidence type="ECO:0000259" key="3">
    <source>
        <dbReference type="Pfam" id="PF02397"/>
    </source>
</evidence>